<evidence type="ECO:0000313" key="2">
    <source>
        <dbReference type="EMBL" id="KAG7512480.1"/>
    </source>
</evidence>
<keyword evidence="3" id="KW-1185">Reference proteome</keyword>
<evidence type="ECO:0000256" key="1">
    <source>
        <dbReference type="SAM" id="MobiDB-lite"/>
    </source>
</evidence>
<dbReference type="EMBL" id="JAGKHQ010000007">
    <property type="protein sequence ID" value="KAG7512480.1"/>
    <property type="molecule type" value="Genomic_DNA"/>
</dbReference>
<proteinExistence type="predicted"/>
<reference evidence="2 3" key="1">
    <citation type="journal article" date="2021" name="Sci. Rep.">
        <title>Chromosome anchoring in Senegalese sole (Solea senegalensis) reveals sex-associated markers and genome rearrangements in flatfish.</title>
        <authorList>
            <person name="Guerrero-Cozar I."/>
            <person name="Gomez-Garrido J."/>
            <person name="Berbel C."/>
            <person name="Martinez-Blanch J.F."/>
            <person name="Alioto T."/>
            <person name="Claros M.G."/>
            <person name="Gagnaire P.A."/>
            <person name="Manchado M."/>
        </authorList>
    </citation>
    <scope>NUCLEOTIDE SEQUENCE [LARGE SCALE GENOMIC DNA]</scope>
    <source>
        <strain evidence="2">Sse05_10M</strain>
    </source>
</reference>
<comment type="caution">
    <text evidence="2">The sequence shown here is derived from an EMBL/GenBank/DDBJ whole genome shotgun (WGS) entry which is preliminary data.</text>
</comment>
<dbReference type="AlphaFoldDB" id="A0AAV6S6L4"/>
<accession>A0AAV6S6L4</accession>
<feature type="region of interest" description="Disordered" evidence="1">
    <location>
        <begin position="87"/>
        <end position="108"/>
    </location>
</feature>
<protein>
    <submittedName>
        <fullName evidence="2">Integrase core domain</fullName>
    </submittedName>
</protein>
<dbReference type="Proteomes" id="UP000693946">
    <property type="component" value="Linkage Group LG15"/>
</dbReference>
<gene>
    <name evidence="2" type="ORF">JOB18_030754</name>
</gene>
<organism evidence="2 3">
    <name type="scientific">Solea senegalensis</name>
    <name type="common">Senegalese sole</name>
    <dbReference type="NCBI Taxonomy" id="28829"/>
    <lineage>
        <taxon>Eukaryota</taxon>
        <taxon>Metazoa</taxon>
        <taxon>Chordata</taxon>
        <taxon>Craniata</taxon>
        <taxon>Vertebrata</taxon>
        <taxon>Euteleostomi</taxon>
        <taxon>Actinopterygii</taxon>
        <taxon>Neopterygii</taxon>
        <taxon>Teleostei</taxon>
        <taxon>Neoteleostei</taxon>
        <taxon>Acanthomorphata</taxon>
        <taxon>Carangaria</taxon>
        <taxon>Pleuronectiformes</taxon>
        <taxon>Pleuronectoidei</taxon>
        <taxon>Soleidae</taxon>
        <taxon>Solea</taxon>
    </lineage>
</organism>
<evidence type="ECO:0000313" key="3">
    <source>
        <dbReference type="Proteomes" id="UP000693946"/>
    </source>
</evidence>
<name>A0AAV6S6L4_SOLSE</name>
<sequence>MIRVLDTYEALFYHPQANGGVECFNATSKNRIRAHQAQSCVFEEALNQTLPHYRVSHHSTTLVSTTFLMFGRDLELPLHRLRAPHGDFPTPTGHNDTTRWPPSGPNPDRSGAFLAPPLFCSTTDHGGMPVG</sequence>